<dbReference type="RefSeq" id="WP_207856057.1">
    <property type="nucleotide sequence ID" value="NZ_JAFREP010000001.1"/>
</dbReference>
<comment type="caution">
    <text evidence="1">The sequence shown here is derived from an EMBL/GenBank/DDBJ whole genome shotgun (WGS) entry which is preliminary data.</text>
</comment>
<dbReference type="AlphaFoldDB" id="A0A8J7U321"/>
<accession>A0A8J7U321</accession>
<keyword evidence="2" id="KW-1185">Reference proteome</keyword>
<proteinExistence type="predicted"/>
<organism evidence="1 2">
    <name type="scientific">Acanthopleuribacter pedis</name>
    <dbReference type="NCBI Taxonomy" id="442870"/>
    <lineage>
        <taxon>Bacteria</taxon>
        <taxon>Pseudomonadati</taxon>
        <taxon>Acidobacteriota</taxon>
        <taxon>Holophagae</taxon>
        <taxon>Acanthopleuribacterales</taxon>
        <taxon>Acanthopleuribacteraceae</taxon>
        <taxon>Acanthopleuribacter</taxon>
    </lineage>
</organism>
<dbReference type="Proteomes" id="UP000664417">
    <property type="component" value="Unassembled WGS sequence"/>
</dbReference>
<evidence type="ECO:0000313" key="2">
    <source>
        <dbReference type="Proteomes" id="UP000664417"/>
    </source>
</evidence>
<sequence length="192" mass="22686">MSQCDFFIEDKDFENIVSFFLERSCSLVPDLDYEEPKLKTFKSLDEITETRKTKMCALFFVIHDEWLEMPLNFSEIKKDGRTVYFIPQRDGGPSIHLFSPLEYKNANRAFLPHGFLGLYKSYWNYKTETFVENPEKIKAAYKVALKFMKTNSKRIRTRKRAYFVCQNALRRTSSTLFLGAPFDELTQPHLKD</sequence>
<gene>
    <name evidence="1" type="ORF">J3U88_00010</name>
</gene>
<dbReference type="EMBL" id="JAFREP010000001">
    <property type="protein sequence ID" value="MBO1316821.1"/>
    <property type="molecule type" value="Genomic_DNA"/>
</dbReference>
<protein>
    <submittedName>
        <fullName evidence="1">Uncharacterized protein</fullName>
    </submittedName>
</protein>
<reference evidence="1" key="1">
    <citation type="submission" date="2021-03" db="EMBL/GenBank/DDBJ databases">
        <authorList>
            <person name="Wang G."/>
        </authorList>
    </citation>
    <scope>NUCLEOTIDE SEQUENCE</scope>
    <source>
        <strain evidence="1">KCTC 12899</strain>
    </source>
</reference>
<name>A0A8J7U321_9BACT</name>
<evidence type="ECO:0000313" key="1">
    <source>
        <dbReference type="EMBL" id="MBO1316821.1"/>
    </source>
</evidence>